<organism evidence="1 2">
    <name type="scientific">Pseudomonas phage Bjorn</name>
    <dbReference type="NCBI Taxonomy" id="2079288"/>
    <lineage>
        <taxon>Viruses</taxon>
        <taxon>Duplodnaviria</taxon>
        <taxon>Heunggongvirae</taxon>
        <taxon>Uroviricota</taxon>
        <taxon>Caudoviricetes</taxon>
        <taxon>Bjornvirus</taxon>
        <taxon>Bjornvirus bjorn</taxon>
    </lineage>
</organism>
<gene>
    <name evidence="1" type="ORF">PsPhBjorn_gp20</name>
</gene>
<sequence length="263" mass="29052">MTKLALIGADPEAFVRNGPVIAHCIDLLGGDKAYPRLVMDGAVQEDNVLFEFNVDPTANPVEFLGYIRHVLEQGQEILLDHGLRIAPKVSSHVYDNMTGFPEKAFEFGCTPDYNCFGGGQNPVPTSVNPFLRTAGGHVHIGFSHLTTVTKELQENVGMMCDYLLGLPSLLEDDDAQRRELYGKAGAIRYKPYGVEYRTLSNYWIWDDELVQTVHARAQKAFDDVAKLPLYQALVPQADVQAAINNNDRASAVAMLKVLENASI</sequence>
<proteinExistence type="predicted"/>
<evidence type="ECO:0000313" key="1">
    <source>
        <dbReference type="EMBL" id="AUV61796.1"/>
    </source>
</evidence>
<name>A0A2K9VHF7_9CAUD</name>
<accession>A0A2K9VHF7</accession>
<dbReference type="EMBL" id="MG775259">
    <property type="protein sequence ID" value="AUV61796.1"/>
    <property type="molecule type" value="Genomic_DNA"/>
</dbReference>
<dbReference type="OrthoDB" id="6062at10239"/>
<dbReference type="Pfam" id="PF14395">
    <property type="entry name" value="COOH-NH2_lig"/>
    <property type="match status" value="1"/>
</dbReference>
<keyword evidence="2" id="KW-1185">Reference proteome</keyword>
<evidence type="ECO:0000313" key="2">
    <source>
        <dbReference type="Proteomes" id="UP000240564"/>
    </source>
</evidence>
<dbReference type="Proteomes" id="UP000240564">
    <property type="component" value="Segment"/>
</dbReference>
<dbReference type="InterPro" id="IPR025681">
    <property type="entry name" value="COOH-NH2_lig"/>
</dbReference>
<protein>
    <recommendedName>
        <fullName evidence="3">COOH.NH2 ligase-type 2</fullName>
    </recommendedName>
</protein>
<evidence type="ECO:0008006" key="3">
    <source>
        <dbReference type="Google" id="ProtNLM"/>
    </source>
</evidence>
<reference evidence="1 2" key="1">
    <citation type="submission" date="2018-01" db="EMBL/GenBank/DDBJ databases">
        <title>Pseudomonas phages infecting Pseudomonas sp. isolated from Prunus avium.</title>
        <authorList>
            <person name="Colberg O."/>
            <person name="Byth Carstens A."/>
        </authorList>
    </citation>
    <scope>NUCLEOTIDE SEQUENCE [LARGE SCALE GENOMIC DNA]</scope>
</reference>